<gene>
    <name evidence="1" type="ORF">N7494_002386</name>
</gene>
<evidence type="ECO:0000313" key="1">
    <source>
        <dbReference type="EMBL" id="KAJ5553008.1"/>
    </source>
</evidence>
<keyword evidence="2" id="KW-1185">Reference proteome</keyword>
<sequence length="197" mass="22359">MPGTTPHPIIHINGFPGTGKLTVAQYLVAHVTLVNLKLIHNHLLINPADAVLHRTQPGYQALRRSIRGAIFTALTEPATHDTTYLFTDFQTDNEQGTSVCLEYARAALKRGCPLIPIVLTCDEDENIKRMTRSEREKHAKLMDMELLRMFRRGAPIFKFADRKFLEIDVTHLEPEEVARIIWEHVLRICPDLGGAWS</sequence>
<dbReference type="Gene3D" id="3.40.50.300">
    <property type="entry name" value="P-loop containing nucleotide triphosphate hydrolases"/>
    <property type="match status" value="1"/>
</dbReference>
<dbReference type="Pfam" id="PF13238">
    <property type="entry name" value="AAA_18"/>
    <property type="match status" value="1"/>
</dbReference>
<dbReference type="InterPro" id="IPR027417">
    <property type="entry name" value="P-loop_NTPase"/>
</dbReference>
<dbReference type="Proteomes" id="UP001220324">
    <property type="component" value="Unassembled WGS sequence"/>
</dbReference>
<reference evidence="1 2" key="1">
    <citation type="journal article" date="2023" name="IMA Fungus">
        <title>Comparative genomic study of the Penicillium genus elucidates a diverse pangenome and 15 lateral gene transfer events.</title>
        <authorList>
            <person name="Petersen C."/>
            <person name="Sorensen T."/>
            <person name="Nielsen M.R."/>
            <person name="Sondergaard T.E."/>
            <person name="Sorensen J.L."/>
            <person name="Fitzpatrick D.A."/>
            <person name="Frisvad J.C."/>
            <person name="Nielsen K.L."/>
        </authorList>
    </citation>
    <scope>NUCLEOTIDE SEQUENCE [LARGE SCALE GENOMIC DNA]</scope>
    <source>
        <strain evidence="1 2">IBT 35679</strain>
    </source>
</reference>
<proteinExistence type="predicted"/>
<organism evidence="1 2">
    <name type="scientific">Penicillium frequentans</name>
    <dbReference type="NCBI Taxonomy" id="3151616"/>
    <lineage>
        <taxon>Eukaryota</taxon>
        <taxon>Fungi</taxon>
        <taxon>Dikarya</taxon>
        <taxon>Ascomycota</taxon>
        <taxon>Pezizomycotina</taxon>
        <taxon>Eurotiomycetes</taxon>
        <taxon>Eurotiomycetidae</taxon>
        <taxon>Eurotiales</taxon>
        <taxon>Aspergillaceae</taxon>
        <taxon>Penicillium</taxon>
    </lineage>
</organism>
<evidence type="ECO:0000313" key="2">
    <source>
        <dbReference type="Proteomes" id="UP001220324"/>
    </source>
</evidence>
<dbReference type="AlphaFoldDB" id="A0AAD6D3J6"/>
<dbReference type="EMBL" id="JAQIZZ010000002">
    <property type="protein sequence ID" value="KAJ5553008.1"/>
    <property type="molecule type" value="Genomic_DNA"/>
</dbReference>
<dbReference type="SUPFAM" id="SSF52540">
    <property type="entry name" value="P-loop containing nucleoside triphosphate hydrolases"/>
    <property type="match status" value="1"/>
</dbReference>
<name>A0AAD6D3J6_9EURO</name>
<comment type="caution">
    <text evidence="1">The sequence shown here is derived from an EMBL/GenBank/DDBJ whole genome shotgun (WGS) entry which is preliminary data.</text>
</comment>
<accession>A0AAD6D3J6</accession>
<protein>
    <submittedName>
        <fullName evidence="1">Uncharacterized protein</fullName>
    </submittedName>
</protein>